<dbReference type="AlphaFoldDB" id="A0A068S564"/>
<reference evidence="2" key="1">
    <citation type="submission" date="2013-08" db="EMBL/GenBank/DDBJ databases">
        <title>Gene expansion shapes genome architecture in the human pathogen Lichtheimia corymbifera: an evolutionary genomics analysis in the ancient terrestrial Mucorales (Mucoromycotina).</title>
        <authorList>
            <person name="Schwartze V.U."/>
            <person name="Winter S."/>
            <person name="Shelest E."/>
            <person name="Marcet-Houben M."/>
            <person name="Horn F."/>
            <person name="Wehner S."/>
            <person name="Hoffmann K."/>
            <person name="Riege K."/>
            <person name="Sammeth M."/>
            <person name="Nowrousian M."/>
            <person name="Valiante V."/>
            <person name="Linde J."/>
            <person name="Jacobsen I.D."/>
            <person name="Marz M."/>
            <person name="Brakhage A.A."/>
            <person name="Gabaldon T."/>
            <person name="Bocker S."/>
            <person name="Voigt K."/>
        </authorList>
    </citation>
    <scope>NUCLEOTIDE SEQUENCE [LARGE SCALE GENOMIC DNA]</scope>
    <source>
        <strain evidence="2">FSU 9682</strain>
    </source>
</reference>
<dbReference type="Proteomes" id="UP000027586">
    <property type="component" value="Unassembled WGS sequence"/>
</dbReference>
<evidence type="ECO:0000313" key="3">
    <source>
        <dbReference type="Proteomes" id="UP000027586"/>
    </source>
</evidence>
<proteinExistence type="predicted"/>
<dbReference type="VEuPathDB" id="FungiDB:LCOR_07459.1"/>
<evidence type="ECO:0000313" key="2">
    <source>
        <dbReference type="EMBL" id="CDH56406.1"/>
    </source>
</evidence>
<protein>
    <submittedName>
        <fullName evidence="2">Uncharacterized protein</fullName>
    </submittedName>
</protein>
<dbReference type="OrthoDB" id="2324139at2759"/>
<organism evidence="2 3">
    <name type="scientific">Lichtheimia corymbifera JMRC:FSU:9682</name>
    <dbReference type="NCBI Taxonomy" id="1263082"/>
    <lineage>
        <taxon>Eukaryota</taxon>
        <taxon>Fungi</taxon>
        <taxon>Fungi incertae sedis</taxon>
        <taxon>Mucoromycota</taxon>
        <taxon>Mucoromycotina</taxon>
        <taxon>Mucoromycetes</taxon>
        <taxon>Mucorales</taxon>
        <taxon>Lichtheimiaceae</taxon>
        <taxon>Lichtheimia</taxon>
    </lineage>
</organism>
<sequence>MLKSALALLFTLAVTTAPTTLACEPECRHGVAAAFAEHYVPVVQVAVNDLSNTFASTLFNANATLPNHVAAVVPEQTLRSSLTASLSDTLSLFVDEATGKKLESGIFSVMFSEEDPFKGDCNAPPRRLDRNMPPPGVSWTREECEKMDYICGNPPSICHFLPEVKQRIVKRIRSQLEDYATFDNGFLVRNVVQTVKQTTQGVLSHYGAGSMVNDPSVTTYINALISNAIQSLDVWATVHVKQLCDRDSDNQACNSWDEQIIPEILKWP</sequence>
<feature type="chain" id="PRO_5001652928" evidence="1">
    <location>
        <begin position="23"/>
        <end position="268"/>
    </location>
</feature>
<evidence type="ECO:0000256" key="1">
    <source>
        <dbReference type="SAM" id="SignalP"/>
    </source>
</evidence>
<comment type="caution">
    <text evidence="2">The sequence shown here is derived from an EMBL/GenBank/DDBJ whole genome shotgun (WGS) entry which is preliminary data.</text>
</comment>
<keyword evidence="1" id="KW-0732">Signal</keyword>
<gene>
    <name evidence="2" type="ORF">LCOR_07459.1</name>
</gene>
<keyword evidence="3" id="KW-1185">Reference proteome</keyword>
<dbReference type="PROSITE" id="PS51257">
    <property type="entry name" value="PROKAR_LIPOPROTEIN"/>
    <property type="match status" value="1"/>
</dbReference>
<feature type="signal peptide" evidence="1">
    <location>
        <begin position="1"/>
        <end position="22"/>
    </location>
</feature>
<dbReference type="EMBL" id="CBTN010000037">
    <property type="protein sequence ID" value="CDH56406.1"/>
    <property type="molecule type" value="Genomic_DNA"/>
</dbReference>
<accession>A0A068S564</accession>
<name>A0A068S564_9FUNG</name>